<accession>A0A6M8HNZ9</accession>
<dbReference type="EMBL" id="CP053708">
    <property type="protein sequence ID" value="QKE90088.1"/>
    <property type="molecule type" value="Genomic_DNA"/>
</dbReference>
<keyword evidence="2" id="KW-1185">Reference proteome</keyword>
<protein>
    <submittedName>
        <fullName evidence="1">Uncharacterized protein</fullName>
    </submittedName>
</protein>
<proteinExistence type="predicted"/>
<dbReference type="AlphaFoldDB" id="A0A6M8HNZ9"/>
<dbReference type="KEGG" id="lck:HN018_08510"/>
<sequence length="210" mass="23027">MTALNDANLDLILRQSDWGIGGIAVRITPAPDAVALRGFWVGLTLYRWASPAYRQWFNAALDSIARRRPWSIYAQSVIQTKHAMLRAPGDYPFCLTQQQWQEHCQMLFGGQVDSADYTPPSVIRDTVGYILSAIGTLAVGAGVTLLVPEEALAGTAIAALGGPAITKSIAVAAGSALLQHVIPTTNPIDDIDKVRTWHRYQFESQRRKLR</sequence>
<organism evidence="1 2">
    <name type="scientific">Lichenicola cladoniae</name>
    <dbReference type="NCBI Taxonomy" id="1484109"/>
    <lineage>
        <taxon>Bacteria</taxon>
        <taxon>Pseudomonadati</taxon>
        <taxon>Pseudomonadota</taxon>
        <taxon>Alphaproteobacteria</taxon>
        <taxon>Acetobacterales</taxon>
        <taxon>Acetobacteraceae</taxon>
        <taxon>Lichenicola</taxon>
    </lineage>
</organism>
<dbReference type="Proteomes" id="UP000500767">
    <property type="component" value="Chromosome"/>
</dbReference>
<dbReference type="RefSeq" id="WP_171835962.1">
    <property type="nucleotide sequence ID" value="NZ_CP053708.1"/>
</dbReference>
<name>A0A6M8HNZ9_9PROT</name>
<evidence type="ECO:0000313" key="1">
    <source>
        <dbReference type="EMBL" id="QKE90088.1"/>
    </source>
</evidence>
<reference evidence="1 2" key="1">
    <citation type="journal article" date="2014" name="World J. Microbiol. Biotechnol.">
        <title>Biodiversity and physiological characteristics of Antarctic and Arctic lichens-associated bacteria.</title>
        <authorList>
            <person name="Lee Y.M."/>
            <person name="Kim E.H."/>
            <person name="Lee H.K."/>
            <person name="Hong S.G."/>
        </authorList>
    </citation>
    <scope>NUCLEOTIDE SEQUENCE [LARGE SCALE GENOMIC DNA]</scope>
    <source>
        <strain evidence="1 2">PAMC 26569</strain>
    </source>
</reference>
<evidence type="ECO:0000313" key="2">
    <source>
        <dbReference type="Proteomes" id="UP000500767"/>
    </source>
</evidence>
<gene>
    <name evidence="1" type="ORF">HN018_08510</name>
</gene>